<proteinExistence type="predicted"/>
<dbReference type="EMBL" id="NESQ01000053">
    <property type="protein sequence ID" value="PUU80920.1"/>
    <property type="molecule type" value="Genomic_DNA"/>
</dbReference>
<evidence type="ECO:0000313" key="2">
    <source>
        <dbReference type="EMBL" id="PUU80920.1"/>
    </source>
</evidence>
<comment type="caution">
    <text evidence="2">The sequence shown here is derived from an EMBL/GenBank/DDBJ whole genome shotgun (WGS) entry which is preliminary data.</text>
</comment>
<gene>
    <name evidence="2" type="ORF">B9Z19DRAFT_973046</name>
</gene>
<dbReference type="OrthoDB" id="5324170at2759"/>
<name>A0A2T6ZZP6_TUBBO</name>
<evidence type="ECO:0000256" key="1">
    <source>
        <dbReference type="SAM" id="MobiDB-lite"/>
    </source>
</evidence>
<dbReference type="AlphaFoldDB" id="A0A2T6ZZP6"/>
<organism evidence="2 3">
    <name type="scientific">Tuber borchii</name>
    <name type="common">White truffle</name>
    <dbReference type="NCBI Taxonomy" id="42251"/>
    <lineage>
        <taxon>Eukaryota</taxon>
        <taxon>Fungi</taxon>
        <taxon>Dikarya</taxon>
        <taxon>Ascomycota</taxon>
        <taxon>Pezizomycotina</taxon>
        <taxon>Pezizomycetes</taxon>
        <taxon>Pezizales</taxon>
        <taxon>Tuberaceae</taxon>
        <taxon>Tuber</taxon>
    </lineage>
</organism>
<feature type="compositionally biased region" description="Basic and acidic residues" evidence="1">
    <location>
        <begin position="12"/>
        <end position="25"/>
    </location>
</feature>
<feature type="region of interest" description="Disordered" evidence="1">
    <location>
        <begin position="1"/>
        <end position="70"/>
    </location>
</feature>
<dbReference type="Proteomes" id="UP000244722">
    <property type="component" value="Unassembled WGS sequence"/>
</dbReference>
<keyword evidence="3" id="KW-1185">Reference proteome</keyword>
<protein>
    <submittedName>
        <fullName evidence="2">Uncharacterized protein</fullName>
    </submittedName>
</protein>
<evidence type="ECO:0000313" key="3">
    <source>
        <dbReference type="Proteomes" id="UP000244722"/>
    </source>
</evidence>
<sequence>MERRNRTLIQFDPERGEGDDARKYEGVTPPPRLPELVELGGGISGSRGDEGFYDGPRLNMPEADGFGGRR</sequence>
<accession>A0A2T6ZZP6</accession>
<reference evidence="2 3" key="1">
    <citation type="submission" date="2017-04" db="EMBL/GenBank/DDBJ databases">
        <title>Draft genome sequence of Tuber borchii Vittad., a whitish edible truffle.</title>
        <authorList>
            <consortium name="DOE Joint Genome Institute"/>
            <person name="Murat C."/>
            <person name="Kuo A."/>
            <person name="Barry K.W."/>
            <person name="Clum A."/>
            <person name="Dockter R.B."/>
            <person name="Fauchery L."/>
            <person name="Iotti M."/>
            <person name="Kohler A."/>
            <person name="Labutti K."/>
            <person name="Lindquist E.A."/>
            <person name="Lipzen A."/>
            <person name="Ohm R.A."/>
            <person name="Wang M."/>
            <person name="Grigoriev I.V."/>
            <person name="Zambonelli A."/>
            <person name="Martin F.M."/>
        </authorList>
    </citation>
    <scope>NUCLEOTIDE SEQUENCE [LARGE SCALE GENOMIC DNA]</scope>
    <source>
        <strain evidence="2 3">Tbo3840</strain>
    </source>
</reference>